<evidence type="ECO:0000256" key="2">
    <source>
        <dbReference type="ARBA" id="ARBA00022448"/>
    </source>
</evidence>
<keyword evidence="4" id="KW-0997">Cell inner membrane</keyword>
<organism evidence="12 13">
    <name type="scientific">Janthinobacterium fluminis</name>
    <dbReference type="NCBI Taxonomy" id="2987524"/>
    <lineage>
        <taxon>Bacteria</taxon>
        <taxon>Pseudomonadati</taxon>
        <taxon>Pseudomonadota</taxon>
        <taxon>Betaproteobacteria</taxon>
        <taxon>Burkholderiales</taxon>
        <taxon>Oxalobacteraceae</taxon>
        <taxon>Janthinobacterium</taxon>
    </lineage>
</organism>
<comment type="similarity">
    <text evidence="10">Belongs to the TatA/E family.</text>
</comment>
<dbReference type="NCBIfam" id="NF002813">
    <property type="entry name" value="PRK02958.1"/>
    <property type="match status" value="1"/>
</dbReference>
<feature type="region of interest" description="Disordered" evidence="11">
    <location>
        <begin position="47"/>
        <end position="76"/>
    </location>
</feature>
<dbReference type="InterPro" id="IPR006312">
    <property type="entry name" value="TatA/E"/>
</dbReference>
<sequence>MGSLSIWHWLIVLVVVMLVFGTKKIGNIGGDIGKAVKGFKDGVRGEEEKPAQSVAQSQLGGEKSAIDIDAKEKSKL</sequence>
<proteinExistence type="inferred from homology"/>
<dbReference type="Gene3D" id="1.20.5.3310">
    <property type="match status" value="1"/>
</dbReference>
<keyword evidence="13" id="KW-1185">Reference proteome</keyword>
<keyword evidence="9 10" id="KW-0472">Membrane</keyword>
<evidence type="ECO:0000256" key="8">
    <source>
        <dbReference type="ARBA" id="ARBA00023010"/>
    </source>
</evidence>
<comment type="caution">
    <text evidence="12">The sequence shown here is derived from an EMBL/GenBank/DDBJ whole genome shotgun (WGS) entry which is preliminary data.</text>
</comment>
<dbReference type="Pfam" id="PF02416">
    <property type="entry name" value="TatA_B_E"/>
    <property type="match status" value="1"/>
</dbReference>
<keyword evidence="7 10" id="KW-1133">Transmembrane helix</keyword>
<evidence type="ECO:0000256" key="10">
    <source>
        <dbReference type="HAMAP-Rule" id="MF_00236"/>
    </source>
</evidence>
<reference evidence="12 13" key="1">
    <citation type="submission" date="2022-10" db="EMBL/GenBank/DDBJ databases">
        <title>Janthinobacterium sp. hw3 Genome sequencing.</title>
        <authorList>
            <person name="Park S."/>
        </authorList>
    </citation>
    <scope>NUCLEOTIDE SEQUENCE [LARGE SCALE GENOMIC DNA]</scope>
    <source>
        <strain evidence="13">hw3</strain>
    </source>
</reference>
<comment type="subunit">
    <text evidence="10">The Tat system comprises two distinct complexes: a TatABC complex, containing multiple copies of TatA, TatB and TatC subunits, and a separate TatA complex, containing only TatA subunits. Substrates initially bind to the TatABC complex, which probably triggers association of the separate TatA complex to form the active translocon.</text>
</comment>
<comment type="function">
    <text evidence="10">Part of the twin-arginine translocation (Tat) system that transports large folded proteins containing a characteristic twin-arginine motif in their signal peptide across membranes. TatA could form the protein-conducting channel of the Tat system.</text>
</comment>
<evidence type="ECO:0000256" key="1">
    <source>
        <dbReference type="ARBA" id="ARBA00004162"/>
    </source>
</evidence>
<feature type="transmembrane region" description="Helical" evidence="10">
    <location>
        <begin position="6"/>
        <end position="22"/>
    </location>
</feature>
<dbReference type="PANTHER" id="PTHR42982:SF1">
    <property type="entry name" value="SEC-INDEPENDENT PROTEIN TRANSLOCASE PROTEIN TATA"/>
    <property type="match status" value="1"/>
</dbReference>
<evidence type="ECO:0000256" key="5">
    <source>
        <dbReference type="ARBA" id="ARBA00022692"/>
    </source>
</evidence>
<comment type="subcellular location">
    <subcellularLocation>
        <location evidence="1 10">Cell membrane</location>
        <topology evidence="1 10">Single-pass membrane protein</topology>
    </subcellularLocation>
</comment>
<keyword evidence="6 10" id="KW-0653">Protein transport</keyword>
<accession>A0ABT5K2N8</accession>
<evidence type="ECO:0000256" key="6">
    <source>
        <dbReference type="ARBA" id="ARBA00022927"/>
    </source>
</evidence>
<gene>
    <name evidence="10 12" type="primary">tatA</name>
    <name evidence="12" type="ORF">OIK44_10435</name>
</gene>
<keyword evidence="5 10" id="KW-0812">Transmembrane</keyword>
<evidence type="ECO:0000313" key="13">
    <source>
        <dbReference type="Proteomes" id="UP001221208"/>
    </source>
</evidence>
<evidence type="ECO:0000256" key="7">
    <source>
        <dbReference type="ARBA" id="ARBA00022989"/>
    </source>
</evidence>
<dbReference type="RefSeq" id="WP_273670680.1">
    <property type="nucleotide sequence ID" value="NZ_JAQQXR010000003.1"/>
</dbReference>
<feature type="compositionally biased region" description="Basic and acidic residues" evidence="11">
    <location>
        <begin position="64"/>
        <end position="76"/>
    </location>
</feature>
<dbReference type="HAMAP" id="MF_00236">
    <property type="entry name" value="TatA_E"/>
    <property type="match status" value="1"/>
</dbReference>
<evidence type="ECO:0000256" key="3">
    <source>
        <dbReference type="ARBA" id="ARBA00022475"/>
    </source>
</evidence>
<dbReference type="Proteomes" id="UP001221208">
    <property type="component" value="Unassembled WGS sequence"/>
</dbReference>
<keyword evidence="3 10" id="KW-1003">Cell membrane</keyword>
<protein>
    <recommendedName>
        <fullName evidence="10">Sec-independent protein translocase protein TatA</fullName>
    </recommendedName>
</protein>
<evidence type="ECO:0000256" key="9">
    <source>
        <dbReference type="ARBA" id="ARBA00023136"/>
    </source>
</evidence>
<dbReference type="PANTHER" id="PTHR42982">
    <property type="entry name" value="SEC-INDEPENDENT PROTEIN TRANSLOCASE PROTEIN TATA"/>
    <property type="match status" value="1"/>
</dbReference>
<dbReference type="EMBL" id="JAQQXR010000003">
    <property type="protein sequence ID" value="MDC8758007.1"/>
    <property type="molecule type" value="Genomic_DNA"/>
</dbReference>
<evidence type="ECO:0000256" key="4">
    <source>
        <dbReference type="ARBA" id="ARBA00022519"/>
    </source>
</evidence>
<keyword evidence="2 10" id="KW-0813">Transport</keyword>
<name>A0ABT5K2N8_9BURK</name>
<dbReference type="NCBIfam" id="TIGR01411">
    <property type="entry name" value="tatAE"/>
    <property type="match status" value="1"/>
</dbReference>
<keyword evidence="8 10" id="KW-0811">Translocation</keyword>
<evidence type="ECO:0000313" key="12">
    <source>
        <dbReference type="EMBL" id="MDC8758007.1"/>
    </source>
</evidence>
<dbReference type="InterPro" id="IPR003369">
    <property type="entry name" value="TatA/B/E"/>
</dbReference>
<evidence type="ECO:0000256" key="11">
    <source>
        <dbReference type="SAM" id="MobiDB-lite"/>
    </source>
</evidence>